<dbReference type="SUPFAM" id="SSF103481">
    <property type="entry name" value="Multidrug resistance efflux transporter EmrE"/>
    <property type="match status" value="1"/>
</dbReference>
<sequence length="97" mass="11032">MHFAFQIFLFTLLTNFGSLTCAIVTTTRKFFTVLASIIIFGHIMTQQQWLGTILVFSGIILDQYYSKSKVVDKEKAPDGSVKQKPVLTSVQKENKRK</sequence>
<dbReference type="Pfam" id="PF08449">
    <property type="entry name" value="UAA"/>
    <property type="match status" value="1"/>
</dbReference>
<evidence type="ECO:0000313" key="11">
    <source>
        <dbReference type="WBParaSite" id="ECPE_0000983701-mRNA-1"/>
    </source>
</evidence>
<dbReference type="GO" id="GO:0005460">
    <property type="term" value="F:UDP-glucose transmembrane transporter activity"/>
    <property type="evidence" value="ECO:0007669"/>
    <property type="project" value="TreeGrafter"/>
</dbReference>
<dbReference type="GO" id="GO:0000139">
    <property type="term" value="C:Golgi membrane"/>
    <property type="evidence" value="ECO:0007669"/>
    <property type="project" value="TreeGrafter"/>
</dbReference>
<evidence type="ECO:0000256" key="6">
    <source>
        <dbReference type="ARBA" id="ARBA00022989"/>
    </source>
</evidence>
<keyword evidence="5" id="KW-0256">Endoplasmic reticulum</keyword>
<evidence type="ECO:0000313" key="9">
    <source>
        <dbReference type="EMBL" id="VDP85999.1"/>
    </source>
</evidence>
<dbReference type="InterPro" id="IPR037185">
    <property type="entry name" value="EmrE-like"/>
</dbReference>
<accession>A0A183AS71</accession>
<comment type="subcellular location">
    <subcellularLocation>
        <location evidence="1">Endoplasmic reticulum membrane</location>
        <topology evidence="1">Multi-pass membrane protein</topology>
    </subcellularLocation>
</comment>
<keyword evidence="10" id="KW-1185">Reference proteome</keyword>
<evidence type="ECO:0000256" key="1">
    <source>
        <dbReference type="ARBA" id="ARBA00004477"/>
    </source>
</evidence>
<dbReference type="WBParaSite" id="ECPE_0000983701-mRNA-1">
    <property type="protein sequence ID" value="ECPE_0000983701-mRNA-1"/>
    <property type="gene ID" value="ECPE_0000983701"/>
</dbReference>
<evidence type="ECO:0000256" key="4">
    <source>
        <dbReference type="ARBA" id="ARBA00022692"/>
    </source>
</evidence>
<dbReference type="EMBL" id="UZAN01048000">
    <property type="protein sequence ID" value="VDP85999.1"/>
    <property type="molecule type" value="Genomic_DNA"/>
</dbReference>
<dbReference type="Gene3D" id="1.10.3730.20">
    <property type="match status" value="1"/>
</dbReference>
<keyword evidence="4 8" id="KW-0812">Transmembrane</keyword>
<dbReference type="GO" id="GO:0005789">
    <property type="term" value="C:endoplasmic reticulum membrane"/>
    <property type="evidence" value="ECO:0007669"/>
    <property type="project" value="UniProtKB-SubCell"/>
</dbReference>
<evidence type="ECO:0000313" key="10">
    <source>
        <dbReference type="Proteomes" id="UP000272942"/>
    </source>
</evidence>
<dbReference type="InterPro" id="IPR013657">
    <property type="entry name" value="SCL35B1-4/HUT1"/>
</dbReference>
<keyword evidence="3" id="KW-0813">Transport</keyword>
<reference evidence="11" key="1">
    <citation type="submission" date="2016-06" db="UniProtKB">
        <authorList>
            <consortium name="WormBaseParasite"/>
        </authorList>
    </citation>
    <scope>IDENTIFICATION</scope>
</reference>
<evidence type="ECO:0000256" key="7">
    <source>
        <dbReference type="ARBA" id="ARBA00023136"/>
    </source>
</evidence>
<dbReference type="Proteomes" id="UP000272942">
    <property type="component" value="Unassembled WGS sequence"/>
</dbReference>
<dbReference type="PANTHER" id="PTHR10778:SF10">
    <property type="entry name" value="SOLUTE CARRIER FAMILY 35 MEMBER B1"/>
    <property type="match status" value="1"/>
</dbReference>
<organism evidence="11">
    <name type="scientific">Echinostoma caproni</name>
    <dbReference type="NCBI Taxonomy" id="27848"/>
    <lineage>
        <taxon>Eukaryota</taxon>
        <taxon>Metazoa</taxon>
        <taxon>Spiralia</taxon>
        <taxon>Lophotrochozoa</taxon>
        <taxon>Platyhelminthes</taxon>
        <taxon>Trematoda</taxon>
        <taxon>Digenea</taxon>
        <taxon>Plagiorchiida</taxon>
        <taxon>Echinostomata</taxon>
        <taxon>Echinostomatoidea</taxon>
        <taxon>Echinostomatidae</taxon>
        <taxon>Echinostoma</taxon>
    </lineage>
</organism>
<keyword evidence="7 8" id="KW-0472">Membrane</keyword>
<gene>
    <name evidence="9" type="ORF">ECPE_LOCUS9807</name>
</gene>
<evidence type="ECO:0000256" key="8">
    <source>
        <dbReference type="SAM" id="Phobius"/>
    </source>
</evidence>
<evidence type="ECO:0000256" key="5">
    <source>
        <dbReference type="ARBA" id="ARBA00022824"/>
    </source>
</evidence>
<evidence type="ECO:0000256" key="3">
    <source>
        <dbReference type="ARBA" id="ARBA00022448"/>
    </source>
</evidence>
<dbReference type="GO" id="GO:0005459">
    <property type="term" value="F:UDP-galactose transmembrane transporter activity"/>
    <property type="evidence" value="ECO:0007669"/>
    <property type="project" value="TreeGrafter"/>
</dbReference>
<comment type="similarity">
    <text evidence="2">Belongs to the nucleotide-sugar transporter family. SLC35B subfamily.</text>
</comment>
<keyword evidence="6 8" id="KW-1133">Transmembrane helix</keyword>
<protein>
    <submittedName>
        <fullName evidence="11">TPT domain-containing protein</fullName>
    </submittedName>
</protein>
<dbReference type="OrthoDB" id="78344at2759"/>
<dbReference type="AlphaFoldDB" id="A0A183AS71"/>
<name>A0A183AS71_9TREM</name>
<proteinExistence type="inferred from homology"/>
<feature type="transmembrane region" description="Helical" evidence="8">
    <location>
        <begin position="46"/>
        <end position="65"/>
    </location>
</feature>
<dbReference type="PANTHER" id="PTHR10778">
    <property type="entry name" value="SOLUTE CARRIER FAMILY 35 MEMBER B"/>
    <property type="match status" value="1"/>
</dbReference>
<evidence type="ECO:0000256" key="2">
    <source>
        <dbReference type="ARBA" id="ARBA00010694"/>
    </source>
</evidence>
<reference evidence="9 10" key="2">
    <citation type="submission" date="2018-11" db="EMBL/GenBank/DDBJ databases">
        <authorList>
            <consortium name="Pathogen Informatics"/>
        </authorList>
    </citation>
    <scope>NUCLEOTIDE SEQUENCE [LARGE SCALE GENOMIC DNA]</scope>
    <source>
        <strain evidence="9 10">Egypt</strain>
    </source>
</reference>